<dbReference type="GO" id="GO:0009055">
    <property type="term" value="F:electron transfer activity"/>
    <property type="evidence" value="ECO:0007669"/>
    <property type="project" value="InterPro"/>
</dbReference>
<evidence type="ECO:0000256" key="1">
    <source>
        <dbReference type="ARBA" id="ARBA00004418"/>
    </source>
</evidence>
<keyword evidence="2 8" id="KW-0349">Heme</keyword>
<dbReference type="InterPro" id="IPR009056">
    <property type="entry name" value="Cyt_c-like_dom"/>
</dbReference>
<dbReference type="PROSITE" id="PS51007">
    <property type="entry name" value="CYTC"/>
    <property type="match status" value="2"/>
</dbReference>
<dbReference type="GO" id="GO:0042597">
    <property type="term" value="C:periplasmic space"/>
    <property type="evidence" value="ECO:0007669"/>
    <property type="project" value="UniProtKB-SubCell"/>
</dbReference>
<dbReference type="GO" id="GO:0004130">
    <property type="term" value="F:cytochrome-c peroxidase activity"/>
    <property type="evidence" value="ECO:0007669"/>
    <property type="project" value="TreeGrafter"/>
</dbReference>
<evidence type="ECO:0000256" key="6">
    <source>
        <dbReference type="ARBA" id="ARBA00023002"/>
    </source>
</evidence>
<evidence type="ECO:0000313" key="12">
    <source>
        <dbReference type="Proteomes" id="UP000034954"/>
    </source>
</evidence>
<dbReference type="EMBL" id="LAQJ01000106">
    <property type="protein sequence ID" value="KKO20395.1"/>
    <property type="molecule type" value="Genomic_DNA"/>
</dbReference>
<dbReference type="Pfam" id="PF03150">
    <property type="entry name" value="CCP_MauG"/>
    <property type="match status" value="1"/>
</dbReference>
<keyword evidence="5" id="KW-0574">Periplasm</keyword>
<feature type="binding site" description="axial binding residue" evidence="9">
    <location>
        <position position="219"/>
    </location>
    <ligand>
        <name>heme c</name>
        <dbReference type="ChEBI" id="CHEBI:61717"/>
        <label>2</label>
    </ligand>
    <ligandPart>
        <name>Fe</name>
        <dbReference type="ChEBI" id="CHEBI:18248"/>
    </ligandPart>
</feature>
<evidence type="ECO:0000256" key="9">
    <source>
        <dbReference type="PIRSR" id="PIRSR000294-2"/>
    </source>
</evidence>
<dbReference type="PANTHER" id="PTHR30600">
    <property type="entry name" value="CYTOCHROME C PEROXIDASE-RELATED"/>
    <property type="match status" value="1"/>
</dbReference>
<dbReference type="Proteomes" id="UP000034954">
    <property type="component" value="Unassembled WGS sequence"/>
</dbReference>
<dbReference type="Gene3D" id="1.10.760.10">
    <property type="entry name" value="Cytochrome c-like domain"/>
    <property type="match status" value="2"/>
</dbReference>
<comment type="caution">
    <text evidence="11">The sequence shown here is derived from an EMBL/GenBank/DDBJ whole genome shotgun (WGS) entry which is preliminary data.</text>
</comment>
<dbReference type="SUPFAM" id="SSF46626">
    <property type="entry name" value="Cytochrome c"/>
    <property type="match status" value="2"/>
</dbReference>
<feature type="binding site" description="covalent" evidence="8">
    <location>
        <position position="72"/>
    </location>
    <ligand>
        <name>heme c</name>
        <dbReference type="ChEBI" id="CHEBI:61717"/>
        <label>1</label>
    </ligand>
</feature>
<dbReference type="InterPro" id="IPR036909">
    <property type="entry name" value="Cyt_c-like_dom_sf"/>
</dbReference>
<dbReference type="InterPro" id="IPR051395">
    <property type="entry name" value="Cytochrome_c_Peroxidase/MauG"/>
</dbReference>
<evidence type="ECO:0000256" key="7">
    <source>
        <dbReference type="ARBA" id="ARBA00023004"/>
    </source>
</evidence>
<dbReference type="PATRIC" id="fig|380242.3.peg.1095"/>
<comment type="subcellular location">
    <subcellularLocation>
        <location evidence="1">Periplasm</location>
    </subcellularLocation>
</comment>
<feature type="binding site" description="axial binding residue" evidence="9">
    <location>
        <position position="73"/>
    </location>
    <ligand>
        <name>heme c</name>
        <dbReference type="ChEBI" id="CHEBI:61717"/>
        <label>1</label>
    </ligand>
    <ligandPart>
        <name>Fe</name>
        <dbReference type="ChEBI" id="CHEBI:18248"/>
    </ligandPart>
</feature>
<keyword evidence="6" id="KW-0560">Oxidoreductase</keyword>
<feature type="binding site" description="covalent" evidence="8">
    <location>
        <position position="218"/>
    </location>
    <ligand>
        <name>heme c</name>
        <dbReference type="ChEBI" id="CHEBI:61717"/>
        <label>2</label>
    </ligand>
</feature>
<comment type="cofactor">
    <cofactor evidence="8">
        <name>heme</name>
        <dbReference type="ChEBI" id="CHEBI:30413"/>
    </cofactor>
    <text evidence="8">Binds 2 heme groups.</text>
</comment>
<accession>A0A0M2UXU8</accession>
<dbReference type="GO" id="GO:0046872">
    <property type="term" value="F:metal ion binding"/>
    <property type="evidence" value="ECO:0007669"/>
    <property type="project" value="UniProtKB-KW"/>
</dbReference>
<organism evidence="11 12">
    <name type="scientific">Candidatus Brocadia fulgida</name>
    <dbReference type="NCBI Taxonomy" id="380242"/>
    <lineage>
        <taxon>Bacteria</taxon>
        <taxon>Pseudomonadati</taxon>
        <taxon>Planctomycetota</taxon>
        <taxon>Candidatus Brocadiia</taxon>
        <taxon>Candidatus Brocadiales</taxon>
        <taxon>Candidatus Brocadiaceae</taxon>
        <taxon>Candidatus Brocadia</taxon>
    </lineage>
</organism>
<keyword evidence="3 9" id="KW-0479">Metal-binding</keyword>
<evidence type="ECO:0000256" key="5">
    <source>
        <dbReference type="ARBA" id="ARBA00022764"/>
    </source>
</evidence>
<feature type="binding site" description="covalent" evidence="8">
    <location>
        <position position="69"/>
    </location>
    <ligand>
        <name>heme c</name>
        <dbReference type="ChEBI" id="CHEBI:61717"/>
        <label>1</label>
    </ligand>
</feature>
<dbReference type="InterPro" id="IPR026259">
    <property type="entry name" value="MauG/Cytc_peroxidase"/>
</dbReference>
<name>A0A0M2UXU8_9BACT</name>
<gene>
    <name evidence="11" type="ORF">BROFUL_00866</name>
</gene>
<sequence>MHVAAFCVFYLLQPSAFSDPKGDSYHLPLPSGVLEPIIPEDNPLTMEKIALGKELFFDKRLSADDTVSCATCHDPEKGFADGKAIAVGIKERKGTRNSPTVLNAAFFDTQFWDGRAMTLEEQAKQPIINPKEMGMPSHDALVEKISGIPEYKTAFQAVFGTEKITIDLIVMAIASFERTLITFNTPFDRFIAGKGDAISASAQRGWKLFQGKARCVTCHEFNVSYPFFTNNKFHNVGVAMKGKDFESLARKAAGSGADPSALAQEEASSELGHYLVTKEPKDIGAFKTSGLRNIALTAPYMHDGSELTLESVVEFYDKGGIPNPNLDGGIRPLNLTEDEKKDLVEFMKSLTSDDLPESGITVK</sequence>
<dbReference type="PIRSF" id="PIRSF000294">
    <property type="entry name" value="Cytochrome-c_peroxidase"/>
    <property type="match status" value="1"/>
</dbReference>
<evidence type="ECO:0000259" key="10">
    <source>
        <dbReference type="PROSITE" id="PS51007"/>
    </source>
</evidence>
<feature type="domain" description="Cytochrome c" evidence="10">
    <location>
        <begin position="200"/>
        <end position="351"/>
    </location>
</feature>
<evidence type="ECO:0000256" key="4">
    <source>
        <dbReference type="ARBA" id="ARBA00022729"/>
    </source>
</evidence>
<keyword evidence="11" id="KW-0575">Peroxidase</keyword>
<evidence type="ECO:0000256" key="2">
    <source>
        <dbReference type="ARBA" id="ARBA00022617"/>
    </source>
</evidence>
<evidence type="ECO:0000313" key="11">
    <source>
        <dbReference type="EMBL" id="KKO20395.1"/>
    </source>
</evidence>
<dbReference type="FunFam" id="1.10.760.10:FF:000042">
    <property type="entry name" value="Cytochrome c peroxidase"/>
    <property type="match status" value="1"/>
</dbReference>
<dbReference type="InterPro" id="IPR004852">
    <property type="entry name" value="Di-haem_cyt_c_peroxidsae"/>
</dbReference>
<keyword evidence="4" id="KW-0732">Signal</keyword>
<dbReference type="AlphaFoldDB" id="A0A0M2UXU8"/>
<feature type="domain" description="Cytochrome c" evidence="10">
    <location>
        <begin position="47"/>
        <end position="156"/>
    </location>
</feature>
<dbReference type="PANTHER" id="PTHR30600:SF10">
    <property type="entry name" value="BLL6722 PROTEIN"/>
    <property type="match status" value="1"/>
</dbReference>
<proteinExistence type="predicted"/>
<evidence type="ECO:0000256" key="8">
    <source>
        <dbReference type="PIRSR" id="PIRSR000294-1"/>
    </source>
</evidence>
<dbReference type="GO" id="GO:0020037">
    <property type="term" value="F:heme binding"/>
    <property type="evidence" value="ECO:0007669"/>
    <property type="project" value="InterPro"/>
</dbReference>
<keyword evidence="12" id="KW-1185">Reference proteome</keyword>
<protein>
    <submittedName>
        <fullName evidence="11">Cytochrome c peroxidase</fullName>
    </submittedName>
</protein>
<feature type="binding site" description="covalent" evidence="8">
    <location>
        <position position="215"/>
    </location>
    <ligand>
        <name>heme c</name>
        <dbReference type="ChEBI" id="CHEBI:61717"/>
        <label>2</label>
    </ligand>
</feature>
<evidence type="ECO:0000256" key="3">
    <source>
        <dbReference type="ARBA" id="ARBA00022723"/>
    </source>
</evidence>
<keyword evidence="7 9" id="KW-0408">Iron</keyword>
<reference evidence="11 12" key="1">
    <citation type="journal article" date="2013" name="BMC Microbiol.">
        <title>Identification of the type II cytochrome c maturation pathway in anammox bacteria by comparative genomics.</title>
        <authorList>
            <person name="Ferousi C."/>
            <person name="Speth D.R."/>
            <person name="Reimann J."/>
            <person name="Op den Camp H.J."/>
            <person name="Allen J.W."/>
            <person name="Keltjens J.T."/>
            <person name="Jetten M.S."/>
        </authorList>
    </citation>
    <scope>NUCLEOTIDE SEQUENCE [LARGE SCALE GENOMIC DNA]</scope>
    <source>
        <strain evidence="11">RU1</strain>
    </source>
</reference>
<comment type="PTM">
    <text evidence="8">Binds 2 heme groups per subunit.</text>
</comment>